<dbReference type="EMBL" id="RQFP01000001">
    <property type="protein sequence ID" value="TGK95683.1"/>
    <property type="molecule type" value="Genomic_DNA"/>
</dbReference>
<evidence type="ECO:0000256" key="1">
    <source>
        <dbReference type="ARBA" id="ARBA00023015"/>
    </source>
</evidence>
<dbReference type="CDD" id="cd00038">
    <property type="entry name" value="CAP_ED"/>
    <property type="match status" value="1"/>
</dbReference>
<dbReference type="PROSITE" id="PS50042">
    <property type="entry name" value="CNMP_BINDING_3"/>
    <property type="match status" value="1"/>
</dbReference>
<organism evidence="6 7">
    <name type="scientific">Leptospira brenneri</name>
    <dbReference type="NCBI Taxonomy" id="2023182"/>
    <lineage>
        <taxon>Bacteria</taxon>
        <taxon>Pseudomonadati</taxon>
        <taxon>Spirochaetota</taxon>
        <taxon>Spirochaetia</taxon>
        <taxon>Leptospirales</taxon>
        <taxon>Leptospiraceae</taxon>
        <taxon>Leptospira</taxon>
    </lineage>
</organism>
<comment type="caution">
    <text evidence="6">The sequence shown here is derived from an EMBL/GenBank/DDBJ whole genome shotgun (WGS) entry which is preliminary data.</text>
</comment>
<evidence type="ECO:0000256" key="3">
    <source>
        <dbReference type="ARBA" id="ARBA00023163"/>
    </source>
</evidence>
<dbReference type="GO" id="GO:0003700">
    <property type="term" value="F:DNA-binding transcription factor activity"/>
    <property type="evidence" value="ECO:0007669"/>
    <property type="project" value="TreeGrafter"/>
</dbReference>
<keyword evidence="2" id="KW-0238">DNA-binding</keyword>
<dbReference type="SUPFAM" id="SSF51206">
    <property type="entry name" value="cAMP-binding domain-like"/>
    <property type="match status" value="1"/>
</dbReference>
<dbReference type="PANTHER" id="PTHR24567:SF26">
    <property type="entry name" value="REGULATORY PROTEIN YEIL"/>
    <property type="match status" value="1"/>
</dbReference>
<dbReference type="SUPFAM" id="SSF46785">
    <property type="entry name" value="Winged helix' DNA-binding domain"/>
    <property type="match status" value="1"/>
</dbReference>
<keyword evidence="1" id="KW-0805">Transcription regulation</keyword>
<evidence type="ECO:0000259" key="5">
    <source>
        <dbReference type="PROSITE" id="PS51063"/>
    </source>
</evidence>
<dbReference type="Gene3D" id="1.10.10.10">
    <property type="entry name" value="Winged helix-like DNA-binding domain superfamily/Winged helix DNA-binding domain"/>
    <property type="match status" value="1"/>
</dbReference>
<dbReference type="AlphaFoldDB" id="A0A2M9Y714"/>
<dbReference type="Gene3D" id="2.60.120.10">
    <property type="entry name" value="Jelly Rolls"/>
    <property type="match status" value="1"/>
</dbReference>
<dbReference type="InterPro" id="IPR000595">
    <property type="entry name" value="cNMP-bd_dom"/>
</dbReference>
<dbReference type="Pfam" id="PF13545">
    <property type="entry name" value="HTH_Crp_2"/>
    <property type="match status" value="1"/>
</dbReference>
<evidence type="ECO:0000256" key="2">
    <source>
        <dbReference type="ARBA" id="ARBA00023125"/>
    </source>
</evidence>
<dbReference type="InterPro" id="IPR018490">
    <property type="entry name" value="cNMP-bd_dom_sf"/>
</dbReference>
<accession>A0A2M9Y714</accession>
<dbReference type="GO" id="GO:0005829">
    <property type="term" value="C:cytosol"/>
    <property type="evidence" value="ECO:0007669"/>
    <property type="project" value="TreeGrafter"/>
</dbReference>
<sequence length="208" mass="23699">MITKYLTQPNPESLMKAFEGCKELSFSKDEFLFHGGDKVAYLDLLVTGDLQVFKYDGNMNEVTLTFFRPVSIIAEWAVIQGIPYPASGRFTKKSTILRMPLTEVQSRIHKNIELNHILMHSLMNKIETLNLAINRGLTMDAMQRVAHFLFYGTPDSLSLKQTQMASLLYLRPETFSRILKQLKDQGLIDTQKGEITILDKEGLLKILA</sequence>
<name>A0A2M9Y714_9LEPT</name>
<dbReference type="OrthoDB" id="9810708at2"/>
<reference evidence="6" key="1">
    <citation type="journal article" date="2019" name="PLoS Negl. Trop. Dis.">
        <title>Revisiting the worldwide diversity of Leptospira species in the environment.</title>
        <authorList>
            <person name="Vincent A.T."/>
            <person name="Schiettekatte O."/>
            <person name="Bourhy P."/>
            <person name="Veyrier F.J."/>
            <person name="Picardeau M."/>
        </authorList>
    </citation>
    <scope>NUCLEOTIDE SEQUENCE [LARGE SCALE GENOMIC DNA]</scope>
    <source>
        <strain evidence="6">201800277</strain>
    </source>
</reference>
<feature type="domain" description="HTH crp-type" evidence="5">
    <location>
        <begin position="139"/>
        <end position="201"/>
    </location>
</feature>
<dbReference type="InterPro" id="IPR036390">
    <property type="entry name" value="WH_DNA-bd_sf"/>
</dbReference>
<evidence type="ECO:0000313" key="7">
    <source>
        <dbReference type="Proteomes" id="UP000297891"/>
    </source>
</evidence>
<dbReference type="PROSITE" id="PS51063">
    <property type="entry name" value="HTH_CRP_2"/>
    <property type="match status" value="1"/>
</dbReference>
<protein>
    <submittedName>
        <fullName evidence="6">Crp/Fnr family transcriptional regulator</fullName>
    </submittedName>
</protein>
<dbReference type="Pfam" id="PF00027">
    <property type="entry name" value="cNMP_binding"/>
    <property type="match status" value="1"/>
</dbReference>
<dbReference type="SMART" id="SM00419">
    <property type="entry name" value="HTH_CRP"/>
    <property type="match status" value="1"/>
</dbReference>
<evidence type="ECO:0000313" key="6">
    <source>
        <dbReference type="EMBL" id="TGK95683.1"/>
    </source>
</evidence>
<dbReference type="InterPro" id="IPR014710">
    <property type="entry name" value="RmlC-like_jellyroll"/>
</dbReference>
<keyword evidence="3" id="KW-0804">Transcription</keyword>
<dbReference type="InterPro" id="IPR012318">
    <property type="entry name" value="HTH_CRP"/>
</dbReference>
<evidence type="ECO:0000259" key="4">
    <source>
        <dbReference type="PROSITE" id="PS50042"/>
    </source>
</evidence>
<gene>
    <name evidence="6" type="ORF">EHQ30_03335</name>
</gene>
<dbReference type="Proteomes" id="UP000297891">
    <property type="component" value="Unassembled WGS sequence"/>
</dbReference>
<keyword evidence="7" id="KW-1185">Reference proteome</keyword>
<feature type="domain" description="Cyclic nucleotide-binding" evidence="4">
    <location>
        <begin position="5"/>
        <end position="125"/>
    </location>
</feature>
<dbReference type="InterPro" id="IPR036388">
    <property type="entry name" value="WH-like_DNA-bd_sf"/>
</dbReference>
<dbReference type="PANTHER" id="PTHR24567">
    <property type="entry name" value="CRP FAMILY TRANSCRIPTIONAL REGULATORY PROTEIN"/>
    <property type="match status" value="1"/>
</dbReference>
<proteinExistence type="predicted"/>
<dbReference type="InterPro" id="IPR050397">
    <property type="entry name" value="Env_Response_Regulators"/>
</dbReference>
<dbReference type="GO" id="GO:0003677">
    <property type="term" value="F:DNA binding"/>
    <property type="evidence" value="ECO:0007669"/>
    <property type="project" value="UniProtKB-KW"/>
</dbReference>